<organism evidence="1 2">
    <name type="scientific">Phaseolus coccineus</name>
    <name type="common">Scarlet runner bean</name>
    <name type="synonym">Phaseolus multiflorus</name>
    <dbReference type="NCBI Taxonomy" id="3886"/>
    <lineage>
        <taxon>Eukaryota</taxon>
        <taxon>Viridiplantae</taxon>
        <taxon>Streptophyta</taxon>
        <taxon>Embryophyta</taxon>
        <taxon>Tracheophyta</taxon>
        <taxon>Spermatophyta</taxon>
        <taxon>Magnoliopsida</taxon>
        <taxon>eudicotyledons</taxon>
        <taxon>Gunneridae</taxon>
        <taxon>Pentapetalae</taxon>
        <taxon>rosids</taxon>
        <taxon>fabids</taxon>
        <taxon>Fabales</taxon>
        <taxon>Fabaceae</taxon>
        <taxon>Papilionoideae</taxon>
        <taxon>50 kb inversion clade</taxon>
        <taxon>NPAAA clade</taxon>
        <taxon>indigoferoid/millettioid clade</taxon>
        <taxon>Phaseoleae</taxon>
        <taxon>Phaseolus</taxon>
    </lineage>
</organism>
<comment type="caution">
    <text evidence="1">The sequence shown here is derived from an EMBL/GenBank/DDBJ whole genome shotgun (WGS) entry which is preliminary data.</text>
</comment>
<keyword evidence="2" id="KW-1185">Reference proteome</keyword>
<accession>A0AAN9LXD3</accession>
<name>A0AAN9LXD3_PHACN</name>
<dbReference type="EMBL" id="JAYMYR010000009">
    <property type="protein sequence ID" value="KAK7342249.1"/>
    <property type="molecule type" value="Genomic_DNA"/>
</dbReference>
<protein>
    <submittedName>
        <fullName evidence="1">Uncharacterized protein</fullName>
    </submittedName>
</protein>
<proteinExistence type="predicted"/>
<sequence>MIICSTMEEYRHRWFLRATVADVKQNRKVASLCALHVNTRFKNVDQHSAKSKFHELSFGLIHSFAGSMHGKFAKERVSRLIRGAGAGPEPMQIFEVKGNWHELLDKHKCMCGDFFSFFQGLKDLCSNALIVASQFIHVFGFDNYHSKYQIMEVMLHHLIK</sequence>
<evidence type="ECO:0000313" key="1">
    <source>
        <dbReference type="EMBL" id="KAK7342249.1"/>
    </source>
</evidence>
<dbReference type="Proteomes" id="UP001374584">
    <property type="component" value="Unassembled WGS sequence"/>
</dbReference>
<dbReference type="AlphaFoldDB" id="A0AAN9LXD3"/>
<gene>
    <name evidence="1" type="ORF">VNO80_25194</name>
</gene>
<evidence type="ECO:0000313" key="2">
    <source>
        <dbReference type="Proteomes" id="UP001374584"/>
    </source>
</evidence>
<reference evidence="1 2" key="1">
    <citation type="submission" date="2024-01" db="EMBL/GenBank/DDBJ databases">
        <title>The genomes of 5 underutilized Papilionoideae crops provide insights into root nodulation and disease resistanc.</title>
        <authorList>
            <person name="Jiang F."/>
        </authorList>
    </citation>
    <scope>NUCLEOTIDE SEQUENCE [LARGE SCALE GENOMIC DNA]</scope>
    <source>
        <strain evidence="1">JINMINGXINNONG_FW02</strain>
        <tissue evidence="1">Leaves</tissue>
    </source>
</reference>